<dbReference type="Proteomes" id="UP000789704">
    <property type="component" value="Unassembled WGS sequence"/>
</dbReference>
<name>A0A9N8RTC5_9BURK</name>
<evidence type="ECO:0000313" key="2">
    <source>
        <dbReference type="EMBL" id="CAG4889765.1"/>
    </source>
</evidence>
<comment type="caution">
    <text evidence="2">The sequence shown here is derived from an EMBL/GenBank/DDBJ whole genome shotgun (WGS) entry which is preliminary data.</text>
</comment>
<keyword evidence="1" id="KW-1133">Transmembrane helix</keyword>
<gene>
    <name evidence="2" type="ORF">LMG31841_00889</name>
</gene>
<accession>A0A9N8RTC5</accession>
<protein>
    <submittedName>
        <fullName evidence="2">Uncharacterized protein</fullName>
    </submittedName>
</protein>
<dbReference type="EMBL" id="CAJQZC010000002">
    <property type="protein sequence ID" value="CAG4889765.1"/>
    <property type="molecule type" value="Genomic_DNA"/>
</dbReference>
<evidence type="ECO:0000256" key="1">
    <source>
        <dbReference type="SAM" id="Phobius"/>
    </source>
</evidence>
<sequence length="71" mass="8053">MSKFREKIGHEFIKVLPPTIFFFVILHIVALIRALMIRGTGVSLASNTAVGSHPNRLENAREAYSLRERCK</sequence>
<proteinExistence type="predicted"/>
<organism evidence="2 3">
    <name type="scientific">Paraburkholderia saeva</name>
    <dbReference type="NCBI Taxonomy" id="2777537"/>
    <lineage>
        <taxon>Bacteria</taxon>
        <taxon>Pseudomonadati</taxon>
        <taxon>Pseudomonadota</taxon>
        <taxon>Betaproteobacteria</taxon>
        <taxon>Burkholderiales</taxon>
        <taxon>Burkholderiaceae</taxon>
        <taxon>Paraburkholderia</taxon>
    </lineage>
</organism>
<keyword evidence="1" id="KW-0812">Transmembrane</keyword>
<reference evidence="2" key="1">
    <citation type="submission" date="2021-04" db="EMBL/GenBank/DDBJ databases">
        <authorList>
            <person name="Vanwijnsberghe S."/>
        </authorList>
    </citation>
    <scope>NUCLEOTIDE SEQUENCE</scope>
    <source>
        <strain evidence="2">LMG 31841</strain>
    </source>
</reference>
<evidence type="ECO:0000313" key="3">
    <source>
        <dbReference type="Proteomes" id="UP000789704"/>
    </source>
</evidence>
<feature type="transmembrane region" description="Helical" evidence="1">
    <location>
        <begin position="12"/>
        <end position="36"/>
    </location>
</feature>
<keyword evidence="1" id="KW-0472">Membrane</keyword>
<keyword evidence="3" id="KW-1185">Reference proteome</keyword>
<dbReference type="AlphaFoldDB" id="A0A9N8RTC5"/>